<dbReference type="AlphaFoldDB" id="S6FVA9"/>
<accession>S6FVA9</accession>
<evidence type="ECO:0000313" key="1">
    <source>
        <dbReference type="EMBL" id="CDG05707.1"/>
    </source>
</evidence>
<comment type="caution">
    <text evidence="1">The sequence shown here is derived from an EMBL/GenBank/DDBJ whole genome shotgun (WGS) entry which is preliminary data.</text>
</comment>
<organism evidence="1 2">
    <name type="scientific">Lactococcus lactis subsp. lactis A12</name>
    <dbReference type="NCBI Taxonomy" id="1137134"/>
    <lineage>
        <taxon>Bacteria</taxon>
        <taxon>Bacillati</taxon>
        <taxon>Bacillota</taxon>
        <taxon>Bacilli</taxon>
        <taxon>Lactobacillales</taxon>
        <taxon>Streptococcaceae</taxon>
        <taxon>Lactococcus</taxon>
    </lineage>
</organism>
<protein>
    <submittedName>
        <fullName evidence="1">Uncharacterized protein</fullName>
    </submittedName>
</protein>
<gene>
    <name evidence="1" type="ORF">O9U_07665</name>
</gene>
<reference evidence="1 2" key="1">
    <citation type="journal article" date="2013" name="Appl. Environ. Microbiol.">
        <title>The Carbohydrate Metabolism Signature of Lactococcus lactis Strain A12 Reveals Its Sourdough Ecosystem Origin.</title>
        <authorList>
            <person name="Passerini D."/>
            <person name="Coddeville M."/>
            <person name="Le Bourgeois P."/>
            <person name="Loubiere P."/>
            <person name="Ritzenthaler P."/>
            <person name="Fontagne-Faucher C."/>
            <person name="Daveran-Mingot M.L."/>
            <person name="Cocaign-Bousquet M."/>
        </authorList>
    </citation>
    <scope>NUCLEOTIDE SEQUENCE [LARGE SCALE GENOMIC DNA]</scope>
    <source>
        <strain evidence="1 2">A12</strain>
    </source>
</reference>
<dbReference type="EMBL" id="CBLU010000024">
    <property type="protein sequence ID" value="CDG05707.1"/>
    <property type="molecule type" value="Genomic_DNA"/>
</dbReference>
<dbReference type="Proteomes" id="UP000015361">
    <property type="component" value="Unassembled WGS sequence"/>
</dbReference>
<evidence type="ECO:0000313" key="2">
    <source>
        <dbReference type="Proteomes" id="UP000015361"/>
    </source>
</evidence>
<sequence length="17" mass="1975">MFIQPNLMGGKIKKEQL</sequence>
<name>S6FVA9_LACLL</name>
<proteinExistence type="predicted"/>